<accession>A0A1M4X5B4</accession>
<dbReference type="EMBL" id="FQUS01000004">
    <property type="protein sequence ID" value="SHE88553.1"/>
    <property type="molecule type" value="Genomic_DNA"/>
</dbReference>
<dbReference type="SUPFAM" id="SSF103247">
    <property type="entry name" value="TT1751-like"/>
    <property type="match status" value="1"/>
</dbReference>
<dbReference type="PANTHER" id="PTHR38342:SF1">
    <property type="entry name" value="SLR5037 PROTEIN"/>
    <property type="match status" value="1"/>
</dbReference>
<dbReference type="CDD" id="cd14797">
    <property type="entry name" value="DUF302"/>
    <property type="match status" value="1"/>
</dbReference>
<sequence length="136" mass="14927">MQTTNPTIMSYHISKKLDIPFEEAIERTTAALKEEGFGVLTEIDIKATLKKKLDVDFRKYQILGACNPPLAHQALTSEGHIGLMLPCNVIVQEHENGEVEVSAVDPIASMQAVENEELGEVAQKVQGLLTKVIDSL</sequence>
<evidence type="ECO:0000259" key="1">
    <source>
        <dbReference type="Pfam" id="PF03625"/>
    </source>
</evidence>
<gene>
    <name evidence="2" type="ORF">SAMN05443144_10422</name>
</gene>
<dbReference type="PIRSF" id="PIRSF021774">
    <property type="entry name" value="UCP021774"/>
    <property type="match status" value="1"/>
</dbReference>
<dbReference type="AlphaFoldDB" id="A0A1M4X5B4"/>
<evidence type="ECO:0000313" key="3">
    <source>
        <dbReference type="Proteomes" id="UP000184041"/>
    </source>
</evidence>
<dbReference type="STRING" id="1194090.SAMN05443144_10422"/>
<proteinExistence type="predicted"/>
<dbReference type="InterPro" id="IPR016796">
    <property type="entry name" value="UCP021774"/>
</dbReference>
<protein>
    <submittedName>
        <fullName evidence="2">Uncharacterized conserved protein, DUF302 family</fullName>
    </submittedName>
</protein>
<dbReference type="Pfam" id="PF03625">
    <property type="entry name" value="DUF302"/>
    <property type="match status" value="1"/>
</dbReference>
<keyword evidence="3" id="KW-1185">Reference proteome</keyword>
<feature type="domain" description="DUF302" evidence="1">
    <location>
        <begin position="43"/>
        <end position="106"/>
    </location>
</feature>
<organism evidence="2 3">
    <name type="scientific">Fodinibius roseus</name>
    <dbReference type="NCBI Taxonomy" id="1194090"/>
    <lineage>
        <taxon>Bacteria</taxon>
        <taxon>Pseudomonadati</taxon>
        <taxon>Balneolota</taxon>
        <taxon>Balneolia</taxon>
        <taxon>Balneolales</taxon>
        <taxon>Balneolaceae</taxon>
        <taxon>Fodinibius</taxon>
    </lineage>
</organism>
<dbReference type="InterPro" id="IPR035923">
    <property type="entry name" value="TT1751-like_sf"/>
</dbReference>
<dbReference type="InterPro" id="IPR005180">
    <property type="entry name" value="DUF302"/>
</dbReference>
<reference evidence="2 3" key="1">
    <citation type="submission" date="2016-11" db="EMBL/GenBank/DDBJ databases">
        <authorList>
            <person name="Jaros S."/>
            <person name="Januszkiewicz K."/>
            <person name="Wedrychowicz H."/>
        </authorList>
    </citation>
    <scope>NUCLEOTIDE SEQUENCE [LARGE SCALE GENOMIC DNA]</scope>
    <source>
        <strain evidence="2 3">DSM 21986</strain>
    </source>
</reference>
<evidence type="ECO:0000313" key="2">
    <source>
        <dbReference type="EMBL" id="SHE88553.1"/>
    </source>
</evidence>
<dbReference type="Gene3D" id="3.30.310.70">
    <property type="entry name" value="TT1751-like domain"/>
    <property type="match status" value="1"/>
</dbReference>
<dbReference type="Proteomes" id="UP000184041">
    <property type="component" value="Unassembled WGS sequence"/>
</dbReference>
<dbReference type="PANTHER" id="PTHR38342">
    <property type="entry name" value="SLR5037 PROTEIN"/>
    <property type="match status" value="1"/>
</dbReference>
<name>A0A1M4X5B4_9BACT</name>